<accession>A0A6J7NPA0</accession>
<keyword evidence="3 6" id="KW-0812">Transmembrane</keyword>
<dbReference type="GO" id="GO:0022857">
    <property type="term" value="F:transmembrane transporter activity"/>
    <property type="evidence" value="ECO:0007669"/>
    <property type="project" value="InterPro"/>
</dbReference>
<keyword evidence="5 6" id="KW-0472">Membrane</keyword>
<feature type="transmembrane region" description="Helical" evidence="6">
    <location>
        <begin position="184"/>
        <end position="202"/>
    </location>
</feature>
<keyword evidence="4 6" id="KW-1133">Transmembrane helix</keyword>
<evidence type="ECO:0000256" key="1">
    <source>
        <dbReference type="ARBA" id="ARBA00004651"/>
    </source>
</evidence>
<proteinExistence type="predicted"/>
<comment type="subcellular location">
    <subcellularLocation>
        <location evidence="1">Cell membrane</location>
        <topology evidence="1">Multi-pass membrane protein</topology>
    </subcellularLocation>
</comment>
<feature type="transmembrane region" description="Helical" evidence="6">
    <location>
        <begin position="248"/>
        <end position="268"/>
    </location>
</feature>
<dbReference type="GO" id="GO:0005886">
    <property type="term" value="C:plasma membrane"/>
    <property type="evidence" value="ECO:0007669"/>
    <property type="project" value="UniProtKB-SubCell"/>
</dbReference>
<evidence type="ECO:0000313" key="7">
    <source>
        <dbReference type="EMBL" id="CAB4994418.1"/>
    </source>
</evidence>
<dbReference type="PANTHER" id="PTHR23513">
    <property type="entry name" value="INTEGRAL MEMBRANE EFFLUX PROTEIN-RELATED"/>
    <property type="match status" value="1"/>
</dbReference>
<dbReference type="EMBL" id="CAFBOG010000218">
    <property type="protein sequence ID" value="CAB4994418.1"/>
    <property type="molecule type" value="Genomic_DNA"/>
</dbReference>
<feature type="transmembrane region" description="Helical" evidence="6">
    <location>
        <begin position="156"/>
        <end position="178"/>
    </location>
</feature>
<feature type="transmembrane region" description="Helical" evidence="6">
    <location>
        <begin position="18"/>
        <end position="35"/>
    </location>
</feature>
<protein>
    <submittedName>
        <fullName evidence="7">Unannotated protein</fullName>
    </submittedName>
</protein>
<dbReference type="AlphaFoldDB" id="A0A6J7NPA0"/>
<evidence type="ECO:0000256" key="4">
    <source>
        <dbReference type="ARBA" id="ARBA00022989"/>
    </source>
</evidence>
<name>A0A6J7NPA0_9ZZZZ</name>
<organism evidence="7">
    <name type="scientific">freshwater metagenome</name>
    <dbReference type="NCBI Taxonomy" id="449393"/>
    <lineage>
        <taxon>unclassified sequences</taxon>
        <taxon>metagenomes</taxon>
        <taxon>ecological metagenomes</taxon>
    </lineage>
</organism>
<evidence type="ECO:0000256" key="6">
    <source>
        <dbReference type="SAM" id="Phobius"/>
    </source>
</evidence>
<feature type="transmembrane region" description="Helical" evidence="6">
    <location>
        <begin position="123"/>
        <end position="144"/>
    </location>
</feature>
<dbReference type="Gene3D" id="1.20.1250.20">
    <property type="entry name" value="MFS general substrate transporter like domains"/>
    <property type="match status" value="1"/>
</dbReference>
<evidence type="ECO:0000256" key="5">
    <source>
        <dbReference type="ARBA" id="ARBA00023136"/>
    </source>
</evidence>
<evidence type="ECO:0000256" key="3">
    <source>
        <dbReference type="ARBA" id="ARBA00022692"/>
    </source>
</evidence>
<dbReference type="InterPro" id="IPR036259">
    <property type="entry name" value="MFS_trans_sf"/>
</dbReference>
<evidence type="ECO:0000256" key="2">
    <source>
        <dbReference type="ARBA" id="ARBA00022475"/>
    </source>
</evidence>
<feature type="transmembrane region" description="Helical" evidence="6">
    <location>
        <begin position="89"/>
        <end position="111"/>
    </location>
</feature>
<dbReference type="InterPro" id="IPR011701">
    <property type="entry name" value="MFS"/>
</dbReference>
<dbReference type="SUPFAM" id="SSF103473">
    <property type="entry name" value="MFS general substrate transporter"/>
    <property type="match status" value="1"/>
</dbReference>
<reference evidence="7" key="1">
    <citation type="submission" date="2020-05" db="EMBL/GenBank/DDBJ databases">
        <authorList>
            <person name="Chiriac C."/>
            <person name="Salcher M."/>
            <person name="Ghai R."/>
            <person name="Kavagutti S V."/>
        </authorList>
    </citation>
    <scope>NUCLEOTIDE SEQUENCE</scope>
</reference>
<dbReference type="Pfam" id="PF07690">
    <property type="entry name" value="MFS_1"/>
    <property type="match status" value="1"/>
</dbReference>
<feature type="transmembrane region" description="Helical" evidence="6">
    <location>
        <begin position="223"/>
        <end position="242"/>
    </location>
</feature>
<keyword evidence="2" id="KW-1003">Cell membrane</keyword>
<dbReference type="PANTHER" id="PTHR23513:SF6">
    <property type="entry name" value="MAJOR FACILITATOR SUPERFAMILY ASSOCIATED DOMAIN-CONTAINING PROTEIN"/>
    <property type="match status" value="1"/>
</dbReference>
<sequence>MIAAPGQLPEFNGQASQAVALSTVIGLLVGGALYTALGPTWVYAIGAVLLLPGLSLFKLTKEPVPHFEGEVERFRGVFEIRRNNPGLRAVCMFTGLSFLVGSYVVTLPAVAEIIAKGAGIESSAGIQSLLQASSVVGGLFVVMAMRKAHGSVSWAVVQRICFLIAGVGLFLIAVIAYWDASALIVISLTILVLIPTGFALTLDQSILATLMQAGAPAKSRASVLTGYALIPMVLAPIGQELVGCLADLISVSAALMIVALLTLFLVLIGPHLSLREALNEMSDEAGDE</sequence>
<gene>
    <name evidence="7" type="ORF">UFOPK3914_01783</name>
</gene>